<dbReference type="PANTHER" id="PTHR34580:SF1">
    <property type="entry name" value="PROTEIN PAFC"/>
    <property type="match status" value="1"/>
</dbReference>
<dbReference type="AlphaFoldDB" id="A0A0P9HEX3"/>
<name>A0A0P9HEX3_9CHLR</name>
<evidence type="ECO:0000313" key="3">
    <source>
        <dbReference type="EMBL" id="KPV53315.1"/>
    </source>
</evidence>
<dbReference type="Proteomes" id="UP000050509">
    <property type="component" value="Unassembled WGS sequence"/>
</dbReference>
<evidence type="ECO:0000313" key="4">
    <source>
        <dbReference type="Proteomes" id="UP000050509"/>
    </source>
</evidence>
<keyword evidence="4" id="KW-1185">Reference proteome</keyword>
<dbReference type="Pfam" id="PF13280">
    <property type="entry name" value="WYL"/>
    <property type="match status" value="1"/>
</dbReference>
<proteinExistence type="predicted"/>
<dbReference type="InterPro" id="IPR051534">
    <property type="entry name" value="CBASS_pafABC_assoc_protein"/>
</dbReference>
<gene>
    <name evidence="3" type="ORF">SE17_10335</name>
</gene>
<dbReference type="InterPro" id="IPR026881">
    <property type="entry name" value="WYL_dom"/>
</dbReference>
<protein>
    <submittedName>
        <fullName evidence="3">Transcriptional regulator</fullName>
    </submittedName>
</protein>
<reference evidence="3 4" key="1">
    <citation type="submission" date="2015-09" db="EMBL/GenBank/DDBJ databases">
        <title>Draft genome sequence of Kouleothrix aurantiaca JCM 19913.</title>
        <authorList>
            <person name="Hemp J."/>
        </authorList>
    </citation>
    <scope>NUCLEOTIDE SEQUENCE [LARGE SCALE GENOMIC DNA]</scope>
    <source>
        <strain evidence="3 4">COM-B</strain>
    </source>
</reference>
<dbReference type="Pfam" id="PF25583">
    <property type="entry name" value="WCX"/>
    <property type="match status" value="1"/>
</dbReference>
<accession>A0A0P9HEX3</accession>
<evidence type="ECO:0000259" key="1">
    <source>
        <dbReference type="Pfam" id="PF13280"/>
    </source>
</evidence>
<dbReference type="EMBL" id="LJCR01000287">
    <property type="protein sequence ID" value="KPV53315.1"/>
    <property type="molecule type" value="Genomic_DNA"/>
</dbReference>
<dbReference type="InterPro" id="IPR057727">
    <property type="entry name" value="WCX_dom"/>
</dbReference>
<comment type="caution">
    <text evidence="3">The sequence shown here is derived from an EMBL/GenBank/DDBJ whole genome shotgun (WGS) entry which is preliminary data.</text>
</comment>
<organism evidence="3 4">
    <name type="scientific">Kouleothrix aurantiaca</name>
    <dbReference type="NCBI Taxonomy" id="186479"/>
    <lineage>
        <taxon>Bacteria</taxon>
        <taxon>Bacillati</taxon>
        <taxon>Chloroflexota</taxon>
        <taxon>Chloroflexia</taxon>
        <taxon>Chloroflexales</taxon>
        <taxon>Roseiflexineae</taxon>
        <taxon>Roseiflexaceae</taxon>
        <taxon>Kouleothrix</taxon>
    </lineage>
</organism>
<sequence>MTHRTGGTKRSSRLTFRRRLLLVRLLLRSPLTGAHLIEAVHQELGDEGYPEAAESALKHDFDALKGEYGCQIRYQRSTQQYVLEDLGDLALLDLPDQCMEALAFLEASFPAGAALPEHAYIRELLERVTALLPSGRRAMTAQQTGAIRLQLPASPSERIDAATLATVRRAIARRQELQFDYLSTFDTDTPRRHRVAPYLVFFRPEGHGYLDATLLEVTPSGNEIKHSAIHYRLDRIVPRSARVLPTMLPPQRIAPPSYLLRYRLLPVVARRRDIAVYFPNTQIEYQQDGSAIVSATVTNLWQTRQVLLRYGTACEVLEPAELVELFRRTAAGLGEIYGATMLGAE</sequence>
<dbReference type="PANTHER" id="PTHR34580">
    <property type="match status" value="1"/>
</dbReference>
<dbReference type="PROSITE" id="PS52050">
    <property type="entry name" value="WYL"/>
    <property type="match status" value="1"/>
</dbReference>
<feature type="domain" description="WYL" evidence="1">
    <location>
        <begin position="163"/>
        <end position="236"/>
    </location>
</feature>
<evidence type="ECO:0000259" key="2">
    <source>
        <dbReference type="Pfam" id="PF25583"/>
    </source>
</evidence>
<feature type="domain" description="WCX" evidence="2">
    <location>
        <begin position="275"/>
        <end position="332"/>
    </location>
</feature>